<feature type="domain" description="TM2" evidence="6">
    <location>
        <begin position="48"/>
        <end position="92"/>
    </location>
</feature>
<gene>
    <name evidence="7" type="ORF">JCM15548_11691</name>
</gene>
<evidence type="ECO:0000313" key="7">
    <source>
        <dbReference type="EMBL" id="GAO29500.1"/>
    </source>
</evidence>
<name>A0A0E9LXB3_9BACT</name>
<comment type="subcellular location">
    <subcellularLocation>
        <location evidence="1">Membrane</location>
        <topology evidence="1">Multi-pass membrane protein</topology>
    </subcellularLocation>
</comment>
<keyword evidence="4 5" id="KW-0472">Membrane</keyword>
<evidence type="ECO:0000313" key="8">
    <source>
        <dbReference type="Proteomes" id="UP000032900"/>
    </source>
</evidence>
<dbReference type="STRING" id="1236989.JCM15548_11691"/>
<evidence type="ECO:0000259" key="6">
    <source>
        <dbReference type="Pfam" id="PF05154"/>
    </source>
</evidence>
<dbReference type="Proteomes" id="UP000032900">
    <property type="component" value="Unassembled WGS sequence"/>
</dbReference>
<dbReference type="AlphaFoldDB" id="A0A0E9LXB3"/>
<evidence type="ECO:0000256" key="4">
    <source>
        <dbReference type="ARBA" id="ARBA00023136"/>
    </source>
</evidence>
<evidence type="ECO:0000256" key="3">
    <source>
        <dbReference type="ARBA" id="ARBA00022989"/>
    </source>
</evidence>
<keyword evidence="2 5" id="KW-0812">Transmembrane</keyword>
<evidence type="ECO:0000256" key="2">
    <source>
        <dbReference type="ARBA" id="ARBA00022692"/>
    </source>
</evidence>
<protein>
    <submittedName>
        <fullName evidence="7">TM2 domain family protein</fullName>
    </submittedName>
</protein>
<dbReference type="GO" id="GO:0016020">
    <property type="term" value="C:membrane"/>
    <property type="evidence" value="ECO:0007669"/>
    <property type="project" value="UniProtKB-SubCell"/>
</dbReference>
<dbReference type="Pfam" id="PF05154">
    <property type="entry name" value="TM2"/>
    <property type="match status" value="1"/>
</dbReference>
<evidence type="ECO:0000256" key="5">
    <source>
        <dbReference type="SAM" id="Phobius"/>
    </source>
</evidence>
<keyword evidence="3 5" id="KW-1133">Transmembrane helix</keyword>
<evidence type="ECO:0000256" key="1">
    <source>
        <dbReference type="ARBA" id="ARBA00004141"/>
    </source>
</evidence>
<sequence>MENILQQMPEAELEEAQFLHSLLKDKSESDVRNFLNIYRTRRRDPQLILLTALLGFIGLAGIHRFLINHIGMGILYFFTAGLCFIGTIVDLVNHKSLAFEYNQRVAMQVAGLFR</sequence>
<dbReference type="EMBL" id="BAZW01000009">
    <property type="protein sequence ID" value="GAO29500.1"/>
    <property type="molecule type" value="Genomic_DNA"/>
</dbReference>
<keyword evidence="8" id="KW-1185">Reference proteome</keyword>
<proteinExistence type="predicted"/>
<comment type="caution">
    <text evidence="7">The sequence shown here is derived from an EMBL/GenBank/DDBJ whole genome shotgun (WGS) entry which is preliminary data.</text>
</comment>
<feature type="transmembrane region" description="Helical" evidence="5">
    <location>
        <begin position="73"/>
        <end position="92"/>
    </location>
</feature>
<reference evidence="7 8" key="1">
    <citation type="journal article" date="2015" name="Microbes Environ.">
        <title>Distribution and evolution of nitrogen fixation genes in the phylum bacteroidetes.</title>
        <authorList>
            <person name="Inoue J."/>
            <person name="Oshima K."/>
            <person name="Suda W."/>
            <person name="Sakamoto M."/>
            <person name="Iino T."/>
            <person name="Noda S."/>
            <person name="Hongoh Y."/>
            <person name="Hattori M."/>
            <person name="Ohkuma M."/>
        </authorList>
    </citation>
    <scope>NUCLEOTIDE SEQUENCE [LARGE SCALE GENOMIC DNA]</scope>
    <source>
        <strain evidence="7">JCM 15548</strain>
    </source>
</reference>
<dbReference type="RefSeq" id="WP_173427654.1">
    <property type="nucleotide sequence ID" value="NZ_BAZW01000009.1"/>
</dbReference>
<feature type="transmembrane region" description="Helical" evidence="5">
    <location>
        <begin position="47"/>
        <end position="67"/>
    </location>
</feature>
<accession>A0A0E9LXB3</accession>
<organism evidence="7 8">
    <name type="scientific">Geofilum rubicundum JCM 15548</name>
    <dbReference type="NCBI Taxonomy" id="1236989"/>
    <lineage>
        <taxon>Bacteria</taxon>
        <taxon>Pseudomonadati</taxon>
        <taxon>Bacteroidota</taxon>
        <taxon>Bacteroidia</taxon>
        <taxon>Marinilabiliales</taxon>
        <taxon>Marinilabiliaceae</taxon>
        <taxon>Geofilum</taxon>
    </lineage>
</organism>
<dbReference type="InterPro" id="IPR007829">
    <property type="entry name" value="TM2"/>
</dbReference>